<feature type="domain" description="ABC transporter" evidence="5">
    <location>
        <begin position="4"/>
        <end position="247"/>
    </location>
</feature>
<evidence type="ECO:0000256" key="2">
    <source>
        <dbReference type="ARBA" id="ARBA00022448"/>
    </source>
</evidence>
<dbReference type="InterPro" id="IPR017871">
    <property type="entry name" value="ABC_transporter-like_CS"/>
</dbReference>
<evidence type="ECO:0000259" key="5">
    <source>
        <dbReference type="PROSITE" id="PS50893"/>
    </source>
</evidence>
<dbReference type="PROSITE" id="PS50893">
    <property type="entry name" value="ABC_TRANSPORTER_2"/>
    <property type="match status" value="1"/>
</dbReference>
<dbReference type="PANTHER" id="PTHR43166:SF4">
    <property type="entry name" value="PHOSPHONATES IMPORT ATP-BINDING PROTEIN PHNC"/>
    <property type="match status" value="1"/>
</dbReference>
<dbReference type="Pfam" id="PF00005">
    <property type="entry name" value="ABC_tran"/>
    <property type="match status" value="1"/>
</dbReference>
<keyword evidence="3" id="KW-0547">Nucleotide-binding</keyword>
<keyword evidence="4 6" id="KW-0067">ATP-binding</keyword>
<evidence type="ECO:0000313" key="6">
    <source>
        <dbReference type="EMBL" id="VYS89441.1"/>
    </source>
</evidence>
<dbReference type="InterPro" id="IPR030679">
    <property type="entry name" value="ABC_ATPase_HisP-typ"/>
</dbReference>
<dbReference type="GO" id="GO:0016887">
    <property type="term" value="F:ATP hydrolysis activity"/>
    <property type="evidence" value="ECO:0007669"/>
    <property type="project" value="InterPro"/>
</dbReference>
<keyword evidence="6" id="KW-0378">Hydrolase</keyword>
<dbReference type="Gene3D" id="3.40.50.300">
    <property type="entry name" value="P-loop containing nucleotide triphosphate hydrolases"/>
    <property type="match status" value="1"/>
</dbReference>
<dbReference type="PANTHER" id="PTHR43166">
    <property type="entry name" value="AMINO ACID IMPORT ATP-BINDING PROTEIN"/>
    <property type="match status" value="1"/>
</dbReference>
<dbReference type="AlphaFoldDB" id="A0A6N2SB44"/>
<evidence type="ECO:0000256" key="1">
    <source>
        <dbReference type="ARBA" id="ARBA00005417"/>
    </source>
</evidence>
<protein>
    <submittedName>
        <fullName evidence="6">L-cystine import ATP-binding protein TcyC</fullName>
        <ecNumber evidence="6">3.6.3.-</ecNumber>
    </submittedName>
</protein>
<comment type="similarity">
    <text evidence="1">Belongs to the ABC transporter superfamily.</text>
</comment>
<dbReference type="InterPro" id="IPR003439">
    <property type="entry name" value="ABC_transporter-like_ATP-bd"/>
</dbReference>
<keyword evidence="2" id="KW-0813">Transport</keyword>
<gene>
    <name evidence="6" type="primary">tcyC</name>
    <name evidence="6" type="ORF">BHLFYP23_01981</name>
</gene>
<dbReference type="InterPro" id="IPR050086">
    <property type="entry name" value="MetN_ABC_transporter-like"/>
</dbReference>
<dbReference type="EC" id="3.6.3.-" evidence="6"/>
<accession>A0A6N2SB44</accession>
<dbReference type="PIRSF" id="PIRSF039085">
    <property type="entry name" value="ABC_ATPase_HisP"/>
    <property type="match status" value="1"/>
</dbReference>
<dbReference type="PROSITE" id="PS00211">
    <property type="entry name" value="ABC_TRANSPORTER_1"/>
    <property type="match status" value="1"/>
</dbReference>
<proteinExistence type="inferred from homology"/>
<dbReference type="EMBL" id="CACRSY010000007">
    <property type="protein sequence ID" value="VYS89441.1"/>
    <property type="molecule type" value="Genomic_DNA"/>
</dbReference>
<dbReference type="GO" id="GO:0015424">
    <property type="term" value="F:ABC-type amino acid transporter activity"/>
    <property type="evidence" value="ECO:0007669"/>
    <property type="project" value="InterPro"/>
</dbReference>
<dbReference type="InterPro" id="IPR027417">
    <property type="entry name" value="P-loop_NTPase"/>
</dbReference>
<reference evidence="6" key="1">
    <citation type="submission" date="2019-11" db="EMBL/GenBank/DDBJ databases">
        <authorList>
            <person name="Feng L."/>
        </authorList>
    </citation>
    <scope>NUCLEOTIDE SEQUENCE</scope>
    <source>
        <strain evidence="6">BhanseniiLFYP23</strain>
    </source>
</reference>
<dbReference type="GO" id="GO:0005524">
    <property type="term" value="F:ATP binding"/>
    <property type="evidence" value="ECO:0007669"/>
    <property type="project" value="UniProtKB-KW"/>
</dbReference>
<dbReference type="SUPFAM" id="SSF52540">
    <property type="entry name" value="P-loop containing nucleoside triphosphate hydrolases"/>
    <property type="match status" value="1"/>
</dbReference>
<organism evidence="6">
    <name type="scientific">Blautia hansenii</name>
    <name type="common">Ruminococcus hansenii</name>
    <dbReference type="NCBI Taxonomy" id="1322"/>
    <lineage>
        <taxon>Bacteria</taxon>
        <taxon>Bacillati</taxon>
        <taxon>Bacillota</taxon>
        <taxon>Clostridia</taxon>
        <taxon>Lachnospirales</taxon>
        <taxon>Lachnospiraceae</taxon>
        <taxon>Blautia</taxon>
    </lineage>
</organism>
<sequence>MSLLEMKHIKKEFSGVSVIRDISFSVEQGEILAIIGPSGSGKSTLLRCATMLETIENGEILYMGKKAVWTENGKLFLAKKQQRREIGSCFGLVFQNFNLFPHFSVIKNITDAPIRVQKREKETVYREAEILLKKMGLADKADAYPHQLSGGQQQRVSIARALALKPKMLFFDEPTSALDPELTGEILKVIKNLATEHMTMVIVTHEMKFARNVADRIIFMDKGAIAIQGTPEEVFSSENQRMQEFLGKLSLE</sequence>
<evidence type="ECO:0000256" key="4">
    <source>
        <dbReference type="ARBA" id="ARBA00022840"/>
    </source>
</evidence>
<dbReference type="RefSeq" id="WP_156342071.1">
    <property type="nucleotide sequence ID" value="NZ_CACRSY010000007.1"/>
</dbReference>
<dbReference type="InterPro" id="IPR003593">
    <property type="entry name" value="AAA+_ATPase"/>
</dbReference>
<dbReference type="SMART" id="SM00382">
    <property type="entry name" value="AAA"/>
    <property type="match status" value="1"/>
</dbReference>
<name>A0A6N2SB44_BLAHA</name>
<evidence type="ECO:0000256" key="3">
    <source>
        <dbReference type="ARBA" id="ARBA00022741"/>
    </source>
</evidence>